<sequence length="266" mass="27051">MSEQNSGGTRPGANPDSPGSDIGAGGSTPPPPAPPPGQVGWAPGAELPGFDEVAGENTPRPGPQAHPYGDRGSGATSNPAPPRSPQDRAERPSACLAPSDEIAQYAVRRSRGPVIAIVGLVIVILVTMAAFALRRPARSQDEQSASPTPSSATSSPGSSVSVVGAIPVETESFSGSWQINSADWDATGLTIDMTITSTSGSLSFTMFTIDNVNTGQVEGTGEMASGTVDDGQTMQGTVHFDKDRNDTTIVLANAGGRQITALTVPA</sequence>
<feature type="region of interest" description="Disordered" evidence="1">
    <location>
        <begin position="1"/>
        <end position="93"/>
    </location>
</feature>
<keyword evidence="4" id="KW-1185">Reference proteome</keyword>
<proteinExistence type="predicted"/>
<dbReference type="AlphaFoldDB" id="A0A375I254"/>
<keyword evidence="2" id="KW-0812">Transmembrane</keyword>
<keyword evidence="2" id="KW-1133">Transmembrane helix</keyword>
<organism evidence="3 4">
    <name type="scientific">Propionibacterium ruminifibrarum</name>
    <dbReference type="NCBI Taxonomy" id="1962131"/>
    <lineage>
        <taxon>Bacteria</taxon>
        <taxon>Bacillati</taxon>
        <taxon>Actinomycetota</taxon>
        <taxon>Actinomycetes</taxon>
        <taxon>Propionibacteriales</taxon>
        <taxon>Propionibacteriaceae</taxon>
        <taxon>Propionibacterium</taxon>
    </lineage>
</organism>
<evidence type="ECO:0000313" key="3">
    <source>
        <dbReference type="EMBL" id="SPF67546.1"/>
    </source>
</evidence>
<dbReference type="Proteomes" id="UP000265962">
    <property type="component" value="Unassembled WGS sequence"/>
</dbReference>
<accession>A0A375I254</accession>
<feature type="compositionally biased region" description="Pro residues" evidence="1">
    <location>
        <begin position="28"/>
        <end position="37"/>
    </location>
</feature>
<feature type="transmembrane region" description="Helical" evidence="2">
    <location>
        <begin position="114"/>
        <end position="133"/>
    </location>
</feature>
<feature type="compositionally biased region" description="Low complexity" evidence="1">
    <location>
        <begin position="144"/>
        <end position="161"/>
    </location>
</feature>
<dbReference type="RefSeq" id="WP_147385324.1">
    <property type="nucleotide sequence ID" value="NZ_OMOH01000002.1"/>
</dbReference>
<feature type="region of interest" description="Disordered" evidence="1">
    <location>
        <begin position="137"/>
        <end position="161"/>
    </location>
</feature>
<evidence type="ECO:0000256" key="1">
    <source>
        <dbReference type="SAM" id="MobiDB-lite"/>
    </source>
</evidence>
<protein>
    <submittedName>
        <fullName evidence="3">Uncharacterized protein</fullName>
    </submittedName>
</protein>
<reference evidence="4" key="1">
    <citation type="submission" date="2018-02" db="EMBL/GenBank/DDBJ databases">
        <authorList>
            <person name="Hornung B."/>
        </authorList>
    </citation>
    <scope>NUCLEOTIDE SEQUENCE [LARGE SCALE GENOMIC DNA]</scope>
</reference>
<dbReference type="OrthoDB" id="9971251at2"/>
<evidence type="ECO:0000256" key="2">
    <source>
        <dbReference type="SAM" id="Phobius"/>
    </source>
</evidence>
<dbReference type="EMBL" id="OMOH01000002">
    <property type="protein sequence ID" value="SPF67546.1"/>
    <property type="molecule type" value="Genomic_DNA"/>
</dbReference>
<evidence type="ECO:0000313" key="4">
    <source>
        <dbReference type="Proteomes" id="UP000265962"/>
    </source>
</evidence>
<name>A0A375I254_9ACTN</name>
<keyword evidence="2" id="KW-0472">Membrane</keyword>
<gene>
    <name evidence="3" type="ORF">PROPJV5_0500</name>
</gene>